<accession>A0A1Q6R4K1</accession>
<evidence type="ECO:0000313" key="1">
    <source>
        <dbReference type="EMBL" id="OLA37302.1"/>
    </source>
</evidence>
<reference evidence="1 2" key="1">
    <citation type="journal article" date="2016" name="Nat. Biotechnol.">
        <title>Measurement of bacterial replication rates in microbial communities.</title>
        <authorList>
            <person name="Brown C.T."/>
            <person name="Olm M.R."/>
            <person name="Thomas B.C."/>
            <person name="Banfield J.F."/>
        </authorList>
    </citation>
    <scope>NUCLEOTIDE SEQUENCE [LARGE SCALE GENOMIC DNA]</scope>
    <source>
        <strain evidence="1">46_33</strain>
    </source>
</reference>
<keyword evidence="1" id="KW-0378">Hydrolase</keyword>
<sequence>MADGIEVFKEQYPSLESYWRSIILFGRNVASYKFALAESLLELAPTGKTIITLDELAVPFSKYLCQHIENSPKQATSQKSQFLDACKQYNDGLISHQKLIDITVAKGFNNVIDAFHVVNRGNIPVEFYKKDYANGKKRIILTDEIYKLQETPFADNFALETESRWNLVETAWELNISRNLLNVRYDEESKIFFVDSNFKRKDVTSARGALNGYQKGKCFYCFDDITVSGDDTNTCDVDHFFPHTLQHLFPDINLDGVWNLVLTCPACNRGEGGKFARVPATKYLTRLHKRNEFLISSHHPLRETIIRQTGATEQERRAFLASVDQRAIDALVHRWETPEVAPATF</sequence>
<organism evidence="1 2">
    <name type="scientific">Phascolarctobacterium succinatutens</name>
    <dbReference type="NCBI Taxonomy" id="626940"/>
    <lineage>
        <taxon>Bacteria</taxon>
        <taxon>Bacillati</taxon>
        <taxon>Bacillota</taxon>
        <taxon>Negativicutes</taxon>
        <taxon>Acidaminococcales</taxon>
        <taxon>Acidaminococcaceae</taxon>
        <taxon>Phascolarctobacterium</taxon>
    </lineage>
</organism>
<gene>
    <name evidence="1" type="ORF">BHW43_06975</name>
</gene>
<comment type="caution">
    <text evidence="1">The sequence shown here is derived from an EMBL/GenBank/DDBJ whole genome shotgun (WGS) entry which is preliminary data.</text>
</comment>
<proteinExistence type="predicted"/>
<dbReference type="Gene3D" id="1.10.30.50">
    <property type="match status" value="1"/>
</dbReference>
<dbReference type="STRING" id="626940.BHW43_06975"/>
<protein>
    <submittedName>
        <fullName evidence="1">HNH endonuclease</fullName>
    </submittedName>
</protein>
<dbReference type="AlphaFoldDB" id="A0A1Q6R4K1"/>
<dbReference type="RefSeq" id="WP_277256744.1">
    <property type="nucleotide sequence ID" value="NZ_CALZYD010000009.1"/>
</dbReference>
<name>A0A1Q6R4K1_9FIRM</name>
<keyword evidence="1" id="KW-0540">Nuclease</keyword>
<dbReference type="EMBL" id="MNTG01000031">
    <property type="protein sequence ID" value="OLA37302.1"/>
    <property type="molecule type" value="Genomic_DNA"/>
</dbReference>
<dbReference type="GO" id="GO:0004519">
    <property type="term" value="F:endonuclease activity"/>
    <property type="evidence" value="ECO:0007669"/>
    <property type="project" value="UniProtKB-KW"/>
</dbReference>
<dbReference type="Proteomes" id="UP000186777">
    <property type="component" value="Unassembled WGS sequence"/>
</dbReference>
<evidence type="ECO:0000313" key="2">
    <source>
        <dbReference type="Proteomes" id="UP000186777"/>
    </source>
</evidence>
<keyword evidence="1" id="KW-0255">Endonuclease</keyword>